<organism evidence="1 2">
    <name type="scientific">Glossina palpalis gambiensis</name>
    <dbReference type="NCBI Taxonomy" id="67801"/>
    <lineage>
        <taxon>Eukaryota</taxon>
        <taxon>Metazoa</taxon>
        <taxon>Ecdysozoa</taxon>
        <taxon>Arthropoda</taxon>
        <taxon>Hexapoda</taxon>
        <taxon>Insecta</taxon>
        <taxon>Pterygota</taxon>
        <taxon>Neoptera</taxon>
        <taxon>Endopterygota</taxon>
        <taxon>Diptera</taxon>
        <taxon>Brachycera</taxon>
        <taxon>Muscomorpha</taxon>
        <taxon>Hippoboscoidea</taxon>
        <taxon>Glossinidae</taxon>
        <taxon>Glossina</taxon>
    </lineage>
</organism>
<reference evidence="1" key="2">
    <citation type="submission" date="2020-05" db="UniProtKB">
        <authorList>
            <consortium name="EnsemblMetazoa"/>
        </authorList>
    </citation>
    <scope>IDENTIFICATION</scope>
    <source>
        <strain evidence="1">IAEA</strain>
    </source>
</reference>
<reference evidence="2" key="1">
    <citation type="submission" date="2015-01" db="EMBL/GenBank/DDBJ databases">
        <authorList>
            <person name="Aksoy S."/>
            <person name="Warren W."/>
            <person name="Wilson R.K."/>
        </authorList>
    </citation>
    <scope>NUCLEOTIDE SEQUENCE [LARGE SCALE GENOMIC DNA]</scope>
    <source>
        <strain evidence="2">IAEA</strain>
    </source>
</reference>
<proteinExistence type="predicted"/>
<protein>
    <submittedName>
        <fullName evidence="1">Uncharacterized protein</fullName>
    </submittedName>
</protein>
<evidence type="ECO:0000313" key="1">
    <source>
        <dbReference type="EnsemblMetazoa" id="GPPI015664-PA"/>
    </source>
</evidence>
<dbReference type="VEuPathDB" id="VectorBase:GPPI015664"/>
<name>A0A1B0B1E5_9MUSC</name>
<dbReference type="AlphaFoldDB" id="A0A1B0B1E5"/>
<dbReference type="Proteomes" id="UP000092460">
    <property type="component" value="Unassembled WGS sequence"/>
</dbReference>
<dbReference type="EMBL" id="JXJN01007105">
    <property type="status" value="NOT_ANNOTATED_CDS"/>
    <property type="molecule type" value="Genomic_DNA"/>
</dbReference>
<keyword evidence="2" id="KW-1185">Reference proteome</keyword>
<accession>A0A1B0B1E5</accession>
<sequence>MFKLNSDTCRYVLRVYTLYVFNHTYVKSGIKKCNYIQRPLVETQLNICLQRHRVTGSSTLHVFVCESIDDNDYNSKQSSLLSSSLLLFKCLSVCASIKCLVALTLQCAVLTGCTCEQHIIDMWLAVRRRGTAKKSTQEPKYGKRGSFKGANIGNFRLVLCVCVCA</sequence>
<dbReference type="EnsemblMetazoa" id="GPPI015664-RA">
    <property type="protein sequence ID" value="GPPI015664-PA"/>
    <property type="gene ID" value="GPPI015664"/>
</dbReference>
<evidence type="ECO:0000313" key="2">
    <source>
        <dbReference type="Proteomes" id="UP000092460"/>
    </source>
</evidence>